<comment type="subcellular location">
    <subcellularLocation>
        <location evidence="1">Cell membrane</location>
    </subcellularLocation>
</comment>
<keyword evidence="4 8" id="KW-0812">Transmembrane</keyword>
<dbReference type="InterPro" id="IPR008693">
    <property type="entry name" value="MmpS"/>
</dbReference>
<feature type="region of interest" description="Disordered" evidence="7">
    <location>
        <begin position="110"/>
        <end position="159"/>
    </location>
</feature>
<evidence type="ECO:0000256" key="6">
    <source>
        <dbReference type="ARBA" id="ARBA00023136"/>
    </source>
</evidence>
<evidence type="ECO:0000256" key="3">
    <source>
        <dbReference type="ARBA" id="ARBA00022475"/>
    </source>
</evidence>
<sequence>MSDQRRPDGPDENRPHWSQPTQQLGYTDPAYSGQYTYPSYVPPSAPHPTEALPPYWTQTTQYPPQGTPPGEPPPGPPKSPRWLWIVAALAVLLVVGLVIALVIANGSSKDDTVVAPLPPMPEPSASSAPSTTTTRAPTTNRPSTTAAIPPTATTTAEPGTTENVVYSVTGQGRAISITYVDAGGVLQMEFNVVLPWTRQVSLTAPASNAASVTVLNVGREVTCSVTVDGTQVRERSGTGLTICASLG</sequence>
<evidence type="ECO:0008006" key="11">
    <source>
        <dbReference type="Google" id="ProtNLM"/>
    </source>
</evidence>
<evidence type="ECO:0000313" key="10">
    <source>
        <dbReference type="Proteomes" id="UP001526201"/>
    </source>
</evidence>
<keyword evidence="3" id="KW-1003">Cell membrane</keyword>
<evidence type="ECO:0000256" key="5">
    <source>
        <dbReference type="ARBA" id="ARBA00022989"/>
    </source>
</evidence>
<comment type="caution">
    <text evidence="9">The sequence shown here is derived from an EMBL/GenBank/DDBJ whole genome shotgun (WGS) entry which is preliminary data.</text>
</comment>
<protein>
    <recommendedName>
        <fullName evidence="11">Mycobacterium membrane protein</fullName>
    </recommendedName>
</protein>
<evidence type="ECO:0000256" key="2">
    <source>
        <dbReference type="ARBA" id="ARBA00007531"/>
    </source>
</evidence>
<evidence type="ECO:0000256" key="8">
    <source>
        <dbReference type="SAM" id="Phobius"/>
    </source>
</evidence>
<reference evidence="9 10" key="1">
    <citation type="journal article" date="2022" name="BMC Genomics">
        <title>Comparative genome analysis of mycobacteria focusing on tRNA and non-coding RNA.</title>
        <authorList>
            <person name="Behra P.R.K."/>
            <person name="Pettersson B.M.F."/>
            <person name="Ramesh M."/>
            <person name="Das S."/>
            <person name="Dasgupta S."/>
            <person name="Kirsebom L.A."/>
        </authorList>
    </citation>
    <scope>NUCLEOTIDE SEQUENCE [LARGE SCALE GENOMIC DNA]</scope>
    <source>
        <strain evidence="9 10">DSM 44078</strain>
    </source>
</reference>
<feature type="compositionally biased region" description="Polar residues" evidence="7">
    <location>
        <begin position="16"/>
        <end position="25"/>
    </location>
</feature>
<evidence type="ECO:0000256" key="1">
    <source>
        <dbReference type="ARBA" id="ARBA00004236"/>
    </source>
</evidence>
<feature type="compositionally biased region" description="Pro residues" evidence="7">
    <location>
        <begin position="65"/>
        <end position="76"/>
    </location>
</feature>
<comment type="similarity">
    <text evidence="2">Belongs to the MmpS family.</text>
</comment>
<dbReference type="Pfam" id="PF05423">
    <property type="entry name" value="Mycobact_memb"/>
    <property type="match status" value="1"/>
</dbReference>
<evidence type="ECO:0000313" key="9">
    <source>
        <dbReference type="EMBL" id="MCV7225349.1"/>
    </source>
</evidence>
<name>A0ABT3C7B9_9MYCO</name>
<accession>A0ABT3C7B9</accession>
<evidence type="ECO:0000256" key="4">
    <source>
        <dbReference type="ARBA" id="ARBA00022692"/>
    </source>
</evidence>
<feature type="compositionally biased region" description="Low complexity" evidence="7">
    <location>
        <begin position="123"/>
        <end position="159"/>
    </location>
</feature>
<proteinExistence type="inferred from homology"/>
<keyword evidence="10" id="KW-1185">Reference proteome</keyword>
<dbReference type="Proteomes" id="UP001526201">
    <property type="component" value="Unassembled WGS sequence"/>
</dbReference>
<keyword evidence="5 8" id="KW-1133">Transmembrane helix</keyword>
<feature type="compositionally biased region" description="Basic and acidic residues" evidence="7">
    <location>
        <begin position="1"/>
        <end position="15"/>
    </location>
</feature>
<evidence type="ECO:0000256" key="7">
    <source>
        <dbReference type="SAM" id="MobiDB-lite"/>
    </source>
</evidence>
<feature type="region of interest" description="Disordered" evidence="7">
    <location>
        <begin position="1"/>
        <end position="76"/>
    </location>
</feature>
<keyword evidence="6 8" id="KW-0472">Membrane</keyword>
<organism evidence="9 10">
    <name type="scientific">Mycolicibacterium komossense</name>
    <dbReference type="NCBI Taxonomy" id="1779"/>
    <lineage>
        <taxon>Bacteria</taxon>
        <taxon>Bacillati</taxon>
        <taxon>Actinomycetota</taxon>
        <taxon>Actinomycetes</taxon>
        <taxon>Mycobacteriales</taxon>
        <taxon>Mycobacteriaceae</taxon>
        <taxon>Mycolicibacterium</taxon>
    </lineage>
</organism>
<dbReference type="RefSeq" id="WP_264066118.1">
    <property type="nucleotide sequence ID" value="NZ_JACKTY010000014.1"/>
</dbReference>
<dbReference type="Gene3D" id="2.60.40.2880">
    <property type="entry name" value="MmpS1-5, C-terminal soluble domain"/>
    <property type="match status" value="1"/>
</dbReference>
<dbReference type="EMBL" id="JACKTY010000014">
    <property type="protein sequence ID" value="MCV7225349.1"/>
    <property type="molecule type" value="Genomic_DNA"/>
</dbReference>
<feature type="transmembrane region" description="Helical" evidence="8">
    <location>
        <begin position="82"/>
        <end position="104"/>
    </location>
</feature>
<feature type="compositionally biased region" description="Low complexity" evidence="7">
    <location>
        <begin position="53"/>
        <end position="64"/>
    </location>
</feature>
<gene>
    <name evidence="9" type="ORF">H7J73_04785</name>
</gene>
<dbReference type="InterPro" id="IPR038468">
    <property type="entry name" value="MmpS_C"/>
</dbReference>